<dbReference type="CDD" id="cd06261">
    <property type="entry name" value="TM_PBP2"/>
    <property type="match status" value="1"/>
</dbReference>
<evidence type="ECO:0000256" key="3">
    <source>
        <dbReference type="ARBA" id="ARBA00022475"/>
    </source>
</evidence>
<keyword evidence="5 8" id="KW-0812">Transmembrane</keyword>
<proteinExistence type="inferred from homology"/>
<dbReference type="SUPFAM" id="SSF161098">
    <property type="entry name" value="MetI-like"/>
    <property type="match status" value="1"/>
</dbReference>
<evidence type="ECO:0000256" key="2">
    <source>
        <dbReference type="ARBA" id="ARBA00022448"/>
    </source>
</evidence>
<keyword evidence="2 8" id="KW-0813">Transport</keyword>
<keyword evidence="4" id="KW-0997">Cell inner membrane</keyword>
<dbReference type="GO" id="GO:0005886">
    <property type="term" value="C:plasma membrane"/>
    <property type="evidence" value="ECO:0007669"/>
    <property type="project" value="UniProtKB-SubCell"/>
</dbReference>
<dbReference type="Proteomes" id="UP000193200">
    <property type="component" value="Unassembled WGS sequence"/>
</dbReference>
<dbReference type="RefSeq" id="WP_085884328.1">
    <property type="nucleotide sequence ID" value="NZ_FWFR01000002.1"/>
</dbReference>
<evidence type="ECO:0000313" key="10">
    <source>
        <dbReference type="EMBL" id="SLN65759.1"/>
    </source>
</evidence>
<gene>
    <name evidence="10" type="primary">ydcV_9</name>
    <name evidence="10" type="ORF">OCH7691_03016</name>
</gene>
<evidence type="ECO:0000256" key="6">
    <source>
        <dbReference type="ARBA" id="ARBA00022989"/>
    </source>
</evidence>
<feature type="transmembrane region" description="Helical" evidence="8">
    <location>
        <begin position="16"/>
        <end position="41"/>
    </location>
</feature>
<dbReference type="PANTHER" id="PTHR43357">
    <property type="entry name" value="INNER MEMBRANE ABC TRANSPORTER PERMEASE PROTEIN YDCV"/>
    <property type="match status" value="1"/>
</dbReference>
<comment type="subcellular location">
    <subcellularLocation>
        <location evidence="1">Cell inner membrane</location>
        <topology evidence="1">Multi-pass membrane protein</topology>
    </subcellularLocation>
    <subcellularLocation>
        <location evidence="8">Cell membrane</location>
        <topology evidence="8">Multi-pass membrane protein</topology>
    </subcellularLocation>
</comment>
<dbReference type="EMBL" id="FWFR01000002">
    <property type="protein sequence ID" value="SLN65759.1"/>
    <property type="molecule type" value="Genomic_DNA"/>
</dbReference>
<dbReference type="InterPro" id="IPR035906">
    <property type="entry name" value="MetI-like_sf"/>
</dbReference>
<keyword evidence="7 8" id="KW-0472">Membrane</keyword>
<feature type="transmembrane region" description="Helical" evidence="8">
    <location>
        <begin position="184"/>
        <end position="209"/>
    </location>
</feature>
<feature type="transmembrane region" description="Helical" evidence="8">
    <location>
        <begin position="143"/>
        <end position="163"/>
    </location>
</feature>
<reference evidence="10 11" key="1">
    <citation type="submission" date="2017-03" db="EMBL/GenBank/DDBJ databases">
        <authorList>
            <person name="Afonso C.L."/>
            <person name="Miller P.J."/>
            <person name="Scott M.A."/>
            <person name="Spackman E."/>
            <person name="Goraichik I."/>
            <person name="Dimitrov K.M."/>
            <person name="Suarez D.L."/>
            <person name="Swayne D.E."/>
        </authorList>
    </citation>
    <scope>NUCLEOTIDE SEQUENCE [LARGE SCALE GENOMIC DNA]</scope>
    <source>
        <strain evidence="10 11">CECT 7691</strain>
    </source>
</reference>
<dbReference type="Gene3D" id="1.10.3720.10">
    <property type="entry name" value="MetI-like"/>
    <property type="match status" value="1"/>
</dbReference>
<comment type="similarity">
    <text evidence="8">Belongs to the binding-protein-dependent transport system permease family.</text>
</comment>
<evidence type="ECO:0000256" key="1">
    <source>
        <dbReference type="ARBA" id="ARBA00004429"/>
    </source>
</evidence>
<sequence length="276" mass="29463">MTSAPRTSRPVDVGRIAWVALLVLLLSFLIVPIFIIVPISFGSERFLQFPPRDLTLYWYGKFFTDPDWQAATLFSLKVAAITMLSAVVVGTLAAVAMVRGFKSGQRAVTALTLTPIIVPNIVLGVALYLSYAPIGLTGTLTGFVIAHTSLAVPFVVLTVSAALHRTDPALELAAINLGANKLTAFVLITLPLIAPAMAIAAVFAFLVSFDEAILSFFLSGVSNKTLPRMLFENIDFDISPLIPAVATVLMSVSLLLMSSSQLLKRRKGKVGNGGSE</sequence>
<dbReference type="GO" id="GO:0055085">
    <property type="term" value="P:transmembrane transport"/>
    <property type="evidence" value="ECO:0007669"/>
    <property type="project" value="InterPro"/>
</dbReference>
<dbReference type="AlphaFoldDB" id="A0A1Y5TMM2"/>
<evidence type="ECO:0000313" key="11">
    <source>
        <dbReference type="Proteomes" id="UP000193200"/>
    </source>
</evidence>
<evidence type="ECO:0000256" key="7">
    <source>
        <dbReference type="ARBA" id="ARBA00023136"/>
    </source>
</evidence>
<dbReference type="InParanoid" id="A0A1Y5TMM2"/>
<protein>
    <submittedName>
        <fullName evidence="10">Inner membrane ABC transporter permease protein YdcV</fullName>
    </submittedName>
</protein>
<dbReference type="PROSITE" id="PS50928">
    <property type="entry name" value="ABC_TM1"/>
    <property type="match status" value="1"/>
</dbReference>
<feature type="transmembrane region" description="Helical" evidence="8">
    <location>
        <begin position="110"/>
        <end position="131"/>
    </location>
</feature>
<organism evidence="10 11">
    <name type="scientific">Oceanibacterium hippocampi</name>
    <dbReference type="NCBI Taxonomy" id="745714"/>
    <lineage>
        <taxon>Bacteria</taxon>
        <taxon>Pseudomonadati</taxon>
        <taxon>Pseudomonadota</taxon>
        <taxon>Alphaproteobacteria</taxon>
        <taxon>Sneathiellales</taxon>
        <taxon>Sneathiellaceae</taxon>
        <taxon>Oceanibacterium</taxon>
    </lineage>
</organism>
<feature type="transmembrane region" description="Helical" evidence="8">
    <location>
        <begin position="238"/>
        <end position="257"/>
    </location>
</feature>
<dbReference type="InterPro" id="IPR000515">
    <property type="entry name" value="MetI-like"/>
</dbReference>
<evidence type="ECO:0000259" key="9">
    <source>
        <dbReference type="PROSITE" id="PS50928"/>
    </source>
</evidence>
<feature type="transmembrane region" description="Helical" evidence="8">
    <location>
        <begin position="78"/>
        <end position="98"/>
    </location>
</feature>
<keyword evidence="3" id="KW-1003">Cell membrane</keyword>
<dbReference type="Pfam" id="PF00528">
    <property type="entry name" value="BPD_transp_1"/>
    <property type="match status" value="1"/>
</dbReference>
<accession>A0A1Y5TMM2</accession>
<feature type="domain" description="ABC transmembrane type-1" evidence="9">
    <location>
        <begin position="72"/>
        <end position="260"/>
    </location>
</feature>
<evidence type="ECO:0000256" key="5">
    <source>
        <dbReference type="ARBA" id="ARBA00022692"/>
    </source>
</evidence>
<keyword evidence="6 8" id="KW-1133">Transmembrane helix</keyword>
<evidence type="ECO:0000256" key="8">
    <source>
        <dbReference type="RuleBase" id="RU363032"/>
    </source>
</evidence>
<name>A0A1Y5TMM2_9PROT</name>
<evidence type="ECO:0000256" key="4">
    <source>
        <dbReference type="ARBA" id="ARBA00022519"/>
    </source>
</evidence>
<keyword evidence="11" id="KW-1185">Reference proteome</keyword>
<dbReference type="OrthoDB" id="8156137at2"/>
<dbReference type="PANTHER" id="PTHR43357:SF4">
    <property type="entry name" value="INNER MEMBRANE ABC TRANSPORTER PERMEASE PROTEIN YDCV"/>
    <property type="match status" value="1"/>
</dbReference>